<organism evidence="1 2">
    <name type="scientific">Brachionus plicatilis</name>
    <name type="common">Marine rotifer</name>
    <name type="synonym">Brachionus muelleri</name>
    <dbReference type="NCBI Taxonomy" id="10195"/>
    <lineage>
        <taxon>Eukaryota</taxon>
        <taxon>Metazoa</taxon>
        <taxon>Spiralia</taxon>
        <taxon>Gnathifera</taxon>
        <taxon>Rotifera</taxon>
        <taxon>Eurotatoria</taxon>
        <taxon>Monogononta</taxon>
        <taxon>Pseudotrocha</taxon>
        <taxon>Ploima</taxon>
        <taxon>Brachionidae</taxon>
        <taxon>Brachionus</taxon>
    </lineage>
</organism>
<sequence length="64" mass="7428">MVIQPVNGISFTYFTNSSSLSVLEIMGAKKYCNKKKYFSPTKYVALFLHFNFNSSKNEEFLFNL</sequence>
<protein>
    <submittedName>
        <fullName evidence="1">Uncharacterized protein</fullName>
    </submittedName>
</protein>
<dbReference type="EMBL" id="REGN01007802">
    <property type="protein sequence ID" value="RNA05261.1"/>
    <property type="molecule type" value="Genomic_DNA"/>
</dbReference>
<evidence type="ECO:0000313" key="2">
    <source>
        <dbReference type="Proteomes" id="UP000276133"/>
    </source>
</evidence>
<accession>A0A3M7Q2U2</accession>
<proteinExistence type="predicted"/>
<evidence type="ECO:0000313" key="1">
    <source>
        <dbReference type="EMBL" id="RNA05261.1"/>
    </source>
</evidence>
<dbReference type="AlphaFoldDB" id="A0A3M7Q2U2"/>
<dbReference type="Proteomes" id="UP000276133">
    <property type="component" value="Unassembled WGS sequence"/>
</dbReference>
<keyword evidence="2" id="KW-1185">Reference proteome</keyword>
<gene>
    <name evidence="1" type="ORF">BpHYR1_041695</name>
</gene>
<comment type="caution">
    <text evidence="1">The sequence shown here is derived from an EMBL/GenBank/DDBJ whole genome shotgun (WGS) entry which is preliminary data.</text>
</comment>
<reference evidence="1 2" key="1">
    <citation type="journal article" date="2018" name="Sci. Rep.">
        <title>Genomic signatures of local adaptation to the degree of environmental predictability in rotifers.</title>
        <authorList>
            <person name="Franch-Gras L."/>
            <person name="Hahn C."/>
            <person name="Garcia-Roger E.M."/>
            <person name="Carmona M.J."/>
            <person name="Serra M."/>
            <person name="Gomez A."/>
        </authorList>
    </citation>
    <scope>NUCLEOTIDE SEQUENCE [LARGE SCALE GENOMIC DNA]</scope>
    <source>
        <strain evidence="1">HYR1</strain>
    </source>
</reference>
<name>A0A3M7Q2U2_BRAPC</name>